<dbReference type="HOGENOM" id="CLU_991801_0_0_1"/>
<dbReference type="Proteomes" id="UP000011115">
    <property type="component" value="Unassembled WGS sequence"/>
</dbReference>
<dbReference type="PANTHER" id="PTHR33180">
    <property type="entry name" value="PHOTOSYSTEM II CP43 REACTION CENTER PROTEIN"/>
    <property type="match status" value="1"/>
</dbReference>
<dbReference type="AlphaFoldDB" id="M1DC52"/>
<name>M1DC52_SOLTU</name>
<sequence>MQTHSCPPSEIENVKKCTIYFGDLRSKIRSAEAHYAESIGFAKLTFMFGIHSGSFGELQLQLAIHRTHSAMLVATILQPIKGGCKKRMDIRSKLVQPSPTQAPTSRVLPILPPRSLNRLKAAGEHTILEEKWIFIDNVLSDYPAIWDIIRFHCFEGFTRLQNPYVLSWARADLRFIPSPYYPAFKKVGVPFREKSDVQVTPPSSNDIRQIKSDYLWDEVNRRNPPPPDTTLLVYLAAWDFEATTSTPSMEQESISSAVPPTPATTVTVVVIPTTIPTPCQP</sequence>
<evidence type="ECO:0008006" key="3">
    <source>
        <dbReference type="Google" id="ProtNLM"/>
    </source>
</evidence>
<organism evidence="1 2">
    <name type="scientific">Solanum tuberosum</name>
    <name type="common">Potato</name>
    <dbReference type="NCBI Taxonomy" id="4113"/>
    <lineage>
        <taxon>Eukaryota</taxon>
        <taxon>Viridiplantae</taxon>
        <taxon>Streptophyta</taxon>
        <taxon>Embryophyta</taxon>
        <taxon>Tracheophyta</taxon>
        <taxon>Spermatophyta</taxon>
        <taxon>Magnoliopsida</taxon>
        <taxon>eudicotyledons</taxon>
        <taxon>Gunneridae</taxon>
        <taxon>Pentapetalae</taxon>
        <taxon>asterids</taxon>
        <taxon>lamiids</taxon>
        <taxon>Solanales</taxon>
        <taxon>Solanaceae</taxon>
        <taxon>Solanoideae</taxon>
        <taxon>Solaneae</taxon>
        <taxon>Solanum</taxon>
    </lineage>
</organism>
<accession>M1DC52</accession>
<evidence type="ECO:0000313" key="1">
    <source>
        <dbReference type="EnsemblPlants" id="PGSC0003DMT400086615"/>
    </source>
</evidence>
<evidence type="ECO:0000313" key="2">
    <source>
        <dbReference type="Proteomes" id="UP000011115"/>
    </source>
</evidence>
<reference evidence="2" key="1">
    <citation type="journal article" date="2011" name="Nature">
        <title>Genome sequence and analysis of the tuber crop potato.</title>
        <authorList>
            <consortium name="The Potato Genome Sequencing Consortium"/>
        </authorList>
    </citation>
    <scope>NUCLEOTIDE SEQUENCE [LARGE SCALE GENOMIC DNA]</scope>
    <source>
        <strain evidence="2">cv. DM1-3 516 R44</strain>
    </source>
</reference>
<reference evidence="1" key="2">
    <citation type="submission" date="2015-06" db="UniProtKB">
        <authorList>
            <consortium name="EnsemblPlants"/>
        </authorList>
    </citation>
    <scope>IDENTIFICATION</scope>
    <source>
        <strain evidence="1">DM1-3 516 R44</strain>
    </source>
</reference>
<dbReference type="EnsemblPlants" id="PGSC0003DMT400086615">
    <property type="protein sequence ID" value="PGSC0003DMT400086615"/>
    <property type="gene ID" value="PGSC0003DMG400036186"/>
</dbReference>
<proteinExistence type="predicted"/>
<dbReference type="PaxDb" id="4113-PGSC0003DMT400086615"/>
<dbReference type="InParanoid" id="M1DC52"/>
<protein>
    <recommendedName>
        <fullName evidence="3">Integrase core domain containing protein</fullName>
    </recommendedName>
</protein>
<dbReference type="Gramene" id="PGSC0003DMT400086615">
    <property type="protein sequence ID" value="PGSC0003DMT400086615"/>
    <property type="gene ID" value="PGSC0003DMG400036186"/>
</dbReference>
<keyword evidence="2" id="KW-1185">Reference proteome</keyword>
<dbReference type="PANTHER" id="PTHR33180:SF31">
    <property type="entry name" value="POLYPROTEIN PROTEIN"/>
    <property type="match status" value="1"/>
</dbReference>